<protein>
    <submittedName>
        <fullName evidence="1">Type VI secretion system protein ImpG</fullName>
    </submittedName>
</protein>
<proteinExistence type="predicted"/>
<dbReference type="PIRSF" id="PIRSF028304">
    <property type="entry name" value="UCP028304"/>
    <property type="match status" value="1"/>
</dbReference>
<sequence>MDPKILRYYNRELQHVREMGAEFAREYPKIAGRLGLEGFECADPYVERLLEGFAYLAARVQLKVDAEFPTFTQHLLQIIYPHYLAPTPSMAIAQFQPDLKEAGLALGYKIPRGTAMRSIIGKDDRTPCDYRTAHDLNLWPLEVKEAKYFSSTAGLAAIGITPPEGVRAGLRLTFRATAGVPLSALALDNLTLHISGADELPGTLYEAIFANNQGFAVRAPNSRTGIHSRDRTKLERCGFEDTEALIPYGRRSFQGYRLLHEYFAFPERFLFFTLNGLGTAVRALPGNEFEVVILLNRALAWLEAAVSGDNFRLFCTPIINLVDKRADRIHLDGVQHEYQIVADRTRPVDFEIYDVVRAEGYGSGTEPEVFFEPFYSSTEATWHGRQKAFFTIRREPRALSSKQRAQGPRSSYIGSEVFISLVDADQAPYASNLRQLGLEVVCTNRDLPLHMPIGKGQTDFTVDIGAPLTSIRCIAGPTKPRESTVYGEYAWRVLSHLSLNYLSLLESASKEGATALREMLLLYSDPHDVAVQRQIDGVREIHARPTTGRLPAGGPVSYVRGLDIQLTCEDAAFQGQGPFVLGAVLDEFLRRHVALNSFTRLTLKTLNRGEVMRWPARQGQRQIL</sequence>
<evidence type="ECO:0000313" key="1">
    <source>
        <dbReference type="EMBL" id="MBB6091970.1"/>
    </source>
</evidence>
<reference evidence="1 2" key="1">
    <citation type="submission" date="2020-08" db="EMBL/GenBank/DDBJ databases">
        <title>Genomic Encyclopedia of Type Strains, Phase IV (KMG-IV): sequencing the most valuable type-strain genomes for metagenomic binning, comparative biology and taxonomic classification.</title>
        <authorList>
            <person name="Goeker M."/>
        </authorList>
    </citation>
    <scope>NUCLEOTIDE SEQUENCE [LARGE SCALE GENOMIC DNA]</scope>
    <source>
        <strain evidence="1 2">DSM 26723</strain>
    </source>
</reference>
<name>A0A841HI37_9GAMM</name>
<evidence type="ECO:0000313" key="2">
    <source>
        <dbReference type="Proteomes" id="UP000588068"/>
    </source>
</evidence>
<dbReference type="InterPro" id="IPR010272">
    <property type="entry name" value="T6SS_TssF"/>
</dbReference>
<dbReference type="PANTHER" id="PTHR35370">
    <property type="entry name" value="CYTOPLASMIC PROTEIN-RELATED-RELATED"/>
    <property type="match status" value="1"/>
</dbReference>
<dbReference type="RefSeq" id="WP_184329733.1">
    <property type="nucleotide sequence ID" value="NZ_JACHHZ010000001.1"/>
</dbReference>
<dbReference type="AlphaFoldDB" id="A0A841HI37"/>
<gene>
    <name evidence="1" type="ORF">HNQ60_000816</name>
</gene>
<organism evidence="1 2">
    <name type="scientific">Povalibacter uvarum</name>
    <dbReference type="NCBI Taxonomy" id="732238"/>
    <lineage>
        <taxon>Bacteria</taxon>
        <taxon>Pseudomonadati</taxon>
        <taxon>Pseudomonadota</taxon>
        <taxon>Gammaproteobacteria</taxon>
        <taxon>Steroidobacterales</taxon>
        <taxon>Steroidobacteraceae</taxon>
        <taxon>Povalibacter</taxon>
    </lineage>
</organism>
<comment type="caution">
    <text evidence="1">The sequence shown here is derived from an EMBL/GenBank/DDBJ whole genome shotgun (WGS) entry which is preliminary data.</text>
</comment>
<accession>A0A841HI37</accession>
<dbReference type="Proteomes" id="UP000588068">
    <property type="component" value="Unassembled WGS sequence"/>
</dbReference>
<keyword evidence="2" id="KW-1185">Reference proteome</keyword>
<dbReference type="EMBL" id="JACHHZ010000001">
    <property type="protein sequence ID" value="MBB6091970.1"/>
    <property type="molecule type" value="Genomic_DNA"/>
</dbReference>
<dbReference type="Pfam" id="PF05947">
    <property type="entry name" value="T6SS_TssF"/>
    <property type="match status" value="1"/>
</dbReference>
<dbReference type="NCBIfam" id="TIGR03359">
    <property type="entry name" value="VI_chp_6"/>
    <property type="match status" value="1"/>
</dbReference>
<dbReference type="PANTHER" id="PTHR35370:SF1">
    <property type="entry name" value="TYPE VI SECRETION SYSTEM COMPONENT TSSF1"/>
    <property type="match status" value="1"/>
</dbReference>